<dbReference type="RefSeq" id="WP_186869720.1">
    <property type="nucleotide sequence ID" value="NZ_JACOOL010000006.1"/>
</dbReference>
<evidence type="ECO:0000313" key="2">
    <source>
        <dbReference type="Proteomes" id="UP000637359"/>
    </source>
</evidence>
<organism evidence="1 2">
    <name type="scientific">Ornithinibacillus hominis</name>
    <dbReference type="NCBI Taxonomy" id="2763055"/>
    <lineage>
        <taxon>Bacteria</taxon>
        <taxon>Bacillati</taxon>
        <taxon>Bacillota</taxon>
        <taxon>Bacilli</taxon>
        <taxon>Bacillales</taxon>
        <taxon>Bacillaceae</taxon>
        <taxon>Ornithinibacillus</taxon>
    </lineage>
</organism>
<proteinExistence type="predicted"/>
<dbReference type="EMBL" id="JACOOL010000006">
    <property type="protein sequence ID" value="MBC5637001.1"/>
    <property type="molecule type" value="Genomic_DNA"/>
</dbReference>
<name>A0A923L5W8_9BACI</name>
<dbReference type="Proteomes" id="UP000637359">
    <property type="component" value="Unassembled WGS sequence"/>
</dbReference>
<comment type="caution">
    <text evidence="1">The sequence shown here is derived from an EMBL/GenBank/DDBJ whole genome shotgun (WGS) entry which is preliminary data.</text>
</comment>
<keyword evidence="2" id="KW-1185">Reference proteome</keyword>
<dbReference type="AlphaFoldDB" id="A0A923L5W8"/>
<accession>A0A923L5W8</accession>
<reference evidence="1" key="1">
    <citation type="submission" date="2020-08" db="EMBL/GenBank/DDBJ databases">
        <title>Genome public.</title>
        <authorList>
            <person name="Liu C."/>
            <person name="Sun Q."/>
        </authorList>
    </citation>
    <scope>NUCLEOTIDE SEQUENCE</scope>
    <source>
        <strain evidence="1">BX22</strain>
    </source>
</reference>
<protein>
    <submittedName>
        <fullName evidence="1">Uncharacterized protein</fullName>
    </submittedName>
</protein>
<sequence>MIGVFVDRGGTIGGEGGGVHPLDFSLYDYSARAINLLNRQGIKVFLLLTKVG</sequence>
<evidence type="ECO:0000313" key="1">
    <source>
        <dbReference type="EMBL" id="MBC5637001.1"/>
    </source>
</evidence>
<gene>
    <name evidence="1" type="ORF">H8S33_09300</name>
</gene>